<accession>A0A8J3YDP5</accession>
<evidence type="ECO:0000313" key="2">
    <source>
        <dbReference type="Proteomes" id="UP000652013"/>
    </source>
</evidence>
<evidence type="ECO:0000313" key="1">
    <source>
        <dbReference type="EMBL" id="GIJ05830.1"/>
    </source>
</evidence>
<name>A0A8J3YDP5_9ACTN</name>
<reference evidence="1" key="1">
    <citation type="submission" date="2021-01" db="EMBL/GenBank/DDBJ databases">
        <title>Whole genome shotgun sequence of Spirilliplanes yamanashiensis NBRC 15828.</title>
        <authorList>
            <person name="Komaki H."/>
            <person name="Tamura T."/>
        </authorList>
    </citation>
    <scope>NUCLEOTIDE SEQUENCE</scope>
    <source>
        <strain evidence="1">NBRC 15828</strain>
    </source>
</reference>
<dbReference type="InterPro" id="IPR053852">
    <property type="entry name" value="DUF6910"/>
</dbReference>
<sequence>MRVELESRRPLRFTTGEPVRAASAVGPFGDGLLVAQDDGTVAAWVRPDEITPVRLLPPVEGLDAFSAAAGTKHLKPDLEAACPLEDGVLLLGSGSTPARMRAVVARPGREPVAADLTALYGAVAAALGVPAGELNLEGACRVGDRLRWFQRGNAHAGVASASVDLDLTSLVAVVEGRAATLDVGSARRYDLGADGLAVTDAVAVAPGVLVSAAAEDTPNAYDDGPVTGSALALLPADGAAPLVVTAPVPDKIEGLAVRAEWPGGARLIAVVDADDPEIPSTELTLRVEWDYLA</sequence>
<dbReference type="RefSeq" id="WP_203941014.1">
    <property type="nucleotide sequence ID" value="NZ_BAAAGJ010000003.1"/>
</dbReference>
<dbReference type="AlphaFoldDB" id="A0A8J3YDP5"/>
<dbReference type="Proteomes" id="UP000652013">
    <property type="component" value="Unassembled WGS sequence"/>
</dbReference>
<organism evidence="1 2">
    <name type="scientific">Spirilliplanes yamanashiensis</name>
    <dbReference type="NCBI Taxonomy" id="42233"/>
    <lineage>
        <taxon>Bacteria</taxon>
        <taxon>Bacillati</taxon>
        <taxon>Actinomycetota</taxon>
        <taxon>Actinomycetes</taxon>
        <taxon>Micromonosporales</taxon>
        <taxon>Micromonosporaceae</taxon>
        <taxon>Spirilliplanes</taxon>
    </lineage>
</organism>
<dbReference type="EMBL" id="BOOY01000036">
    <property type="protein sequence ID" value="GIJ05830.1"/>
    <property type="molecule type" value="Genomic_DNA"/>
</dbReference>
<proteinExistence type="predicted"/>
<gene>
    <name evidence="1" type="ORF">Sya03_51820</name>
</gene>
<dbReference type="Pfam" id="PF21851">
    <property type="entry name" value="DUF6910"/>
    <property type="match status" value="1"/>
</dbReference>
<keyword evidence="2" id="KW-1185">Reference proteome</keyword>
<comment type="caution">
    <text evidence="1">The sequence shown here is derived from an EMBL/GenBank/DDBJ whole genome shotgun (WGS) entry which is preliminary data.</text>
</comment>
<protein>
    <submittedName>
        <fullName evidence="1">Uncharacterized protein</fullName>
    </submittedName>
</protein>